<reference evidence="2" key="2">
    <citation type="journal article" date="2022" name="Microb. Genom.">
        <title>A chromosome-scale genome assembly of the tomato pathogen Cladosporium fulvum reveals a compartmentalized genome architecture and the presence of a dispensable chromosome.</title>
        <authorList>
            <person name="Zaccaron A.Z."/>
            <person name="Chen L.H."/>
            <person name="Samaras A."/>
            <person name="Stergiopoulos I."/>
        </authorList>
    </citation>
    <scope>NUCLEOTIDE SEQUENCE</scope>
    <source>
        <strain evidence="2">Race5_Kim</strain>
    </source>
</reference>
<evidence type="ECO:0000256" key="1">
    <source>
        <dbReference type="SAM" id="MobiDB-lite"/>
    </source>
</evidence>
<proteinExistence type="predicted"/>
<protein>
    <submittedName>
        <fullName evidence="2">Uncharacterized protein</fullName>
    </submittedName>
</protein>
<gene>
    <name evidence="2" type="ORF">CLAFUR5_10625</name>
</gene>
<accession>A0A9Q8URS4</accession>
<sequence>MDPPPNLPPTDRYSKRYAEALIPYEADDLDKAVEIAKCNLTDPTLPRYWLVKNCILIVCASTDWDEAENYRLQGEMVYHEAKKGTNPGDKLSLEYLGKLRKDLDELQEAQAEQAADNGWDDQVEVEVNEREGEVDGGDDEFEEWDEELDDAQEVEAAEVDALGPDVQASKTAGAENLHGEAQPASIRKPAAAHLMPDVGSMMRNEHGGYGGYDGSMDYVKRPSQGSSTDSGHSKAKSLSIRAKDGLAGILKGLTGDEEDNGGS</sequence>
<reference evidence="2" key="1">
    <citation type="submission" date="2021-12" db="EMBL/GenBank/DDBJ databases">
        <authorList>
            <person name="Zaccaron A."/>
            <person name="Stergiopoulos I."/>
        </authorList>
    </citation>
    <scope>NUCLEOTIDE SEQUENCE</scope>
    <source>
        <strain evidence="2">Race5_Kim</strain>
    </source>
</reference>
<dbReference type="KEGG" id="ffu:CLAFUR5_10625"/>
<evidence type="ECO:0000313" key="2">
    <source>
        <dbReference type="EMBL" id="UJO20021.1"/>
    </source>
</evidence>
<dbReference type="OrthoDB" id="3650853at2759"/>
<dbReference type="GeneID" id="71990503"/>
<keyword evidence="3" id="KW-1185">Reference proteome</keyword>
<dbReference type="RefSeq" id="XP_047764387.1">
    <property type="nucleotide sequence ID" value="XM_047909773.1"/>
</dbReference>
<name>A0A9Q8URS4_PASFU</name>
<dbReference type="Proteomes" id="UP000756132">
    <property type="component" value="Chromosome 7"/>
</dbReference>
<organism evidence="2 3">
    <name type="scientific">Passalora fulva</name>
    <name type="common">Tomato leaf mold</name>
    <name type="synonym">Cladosporium fulvum</name>
    <dbReference type="NCBI Taxonomy" id="5499"/>
    <lineage>
        <taxon>Eukaryota</taxon>
        <taxon>Fungi</taxon>
        <taxon>Dikarya</taxon>
        <taxon>Ascomycota</taxon>
        <taxon>Pezizomycotina</taxon>
        <taxon>Dothideomycetes</taxon>
        <taxon>Dothideomycetidae</taxon>
        <taxon>Mycosphaerellales</taxon>
        <taxon>Mycosphaerellaceae</taxon>
        <taxon>Fulvia</taxon>
    </lineage>
</organism>
<dbReference type="AlphaFoldDB" id="A0A9Q8URS4"/>
<feature type="region of interest" description="Disordered" evidence="1">
    <location>
        <begin position="213"/>
        <end position="239"/>
    </location>
</feature>
<dbReference type="EMBL" id="CP090169">
    <property type="protein sequence ID" value="UJO20021.1"/>
    <property type="molecule type" value="Genomic_DNA"/>
</dbReference>
<evidence type="ECO:0000313" key="3">
    <source>
        <dbReference type="Proteomes" id="UP000756132"/>
    </source>
</evidence>